<evidence type="ECO:0000256" key="1">
    <source>
        <dbReference type="SAM" id="MobiDB-lite"/>
    </source>
</evidence>
<evidence type="ECO:0000313" key="3">
    <source>
        <dbReference type="Proteomes" id="UP000000724"/>
    </source>
</evidence>
<gene>
    <name evidence="2" type="ORF">Pc22g20110</name>
    <name evidence="2" type="ORF">PCH_Pc22g20110</name>
</gene>
<sequence>MPTTINNILGTPVGPTNEHCSGTIGTSHGITKTLGSRKGGKSASKVHQIRVSVGVRHRHSPQEDHRVICSGSLSRCQHGLRSVIMLSSVTCRMTDAHTTSDSSCRPSDSRSRKPEHNAGTGPSRARNTCRVSLRCPQQCNRGHIRPSWRSRQCCGDPLLLHGVIDLLDLFGLFSGWPFFTPRWDRNKLDGCPKGQIGWAILAHRFFLSPRNYPIFQSILHLAVASLSGYERLSSKPLSNRRKIQIPILPPRRTALRQASVWAHDRVFRIGLAIRLYLEFIHLHSPASITTVKKAVRIILRRPPSDRSFDPDPPSDRSRPLLLDRRPHNFLTVRPVSTVILFHSGRHNIKPVSPDLFDKSVEVVHELSLHRAASSSSDPNVTISDVVVRELVKEQKLKNKKILEKRQVLLDKWDHVSTLSCNLIFSTLDTIPASYIQNVENTREAFKLLRAEYRSSSWQGNLKRFEVLDNIQYKKTAIPRSSFVGLKKHLRSFVSFSFFPFSFCFQRFTIS</sequence>
<keyword evidence="3" id="KW-1185">Reference proteome</keyword>
<dbReference type="VEuPathDB" id="FungiDB:PCH_Pc22g20110"/>
<proteinExistence type="predicted"/>
<protein>
    <submittedName>
        <fullName evidence="2">Uncharacterized protein</fullName>
    </submittedName>
</protein>
<accession>B6HQF3</accession>
<feature type="compositionally biased region" description="Basic and acidic residues" evidence="1">
    <location>
        <begin position="107"/>
        <end position="116"/>
    </location>
</feature>
<dbReference type="AlphaFoldDB" id="B6HQF3"/>
<feature type="region of interest" description="Disordered" evidence="1">
    <location>
        <begin position="96"/>
        <end position="126"/>
    </location>
</feature>
<dbReference type="EMBL" id="AM920437">
    <property type="protein sequence ID" value="CAP99299.1"/>
    <property type="molecule type" value="Genomic_DNA"/>
</dbReference>
<evidence type="ECO:0000313" key="2">
    <source>
        <dbReference type="EMBL" id="CAP99299.1"/>
    </source>
</evidence>
<name>B6HQF3_PENRW</name>
<dbReference type="HOGENOM" id="CLU_534290_0_0_1"/>
<dbReference type="Proteomes" id="UP000000724">
    <property type="component" value="Contig Pc00c22"/>
</dbReference>
<dbReference type="OrthoDB" id="4359708at2759"/>
<reference evidence="2 3" key="1">
    <citation type="journal article" date="2008" name="Nat. Biotechnol.">
        <title>Genome sequencing and analysis of the filamentous fungus Penicillium chrysogenum.</title>
        <authorList>
            <person name="van den Berg M.A."/>
            <person name="Albang R."/>
            <person name="Albermann K."/>
            <person name="Badger J.H."/>
            <person name="Daran J.-M."/>
            <person name="Driessen A.J.M."/>
            <person name="Garcia-Estrada C."/>
            <person name="Fedorova N.D."/>
            <person name="Harris D.M."/>
            <person name="Heijne W.H.M."/>
            <person name="Joardar V.S."/>
            <person name="Kiel J.A.K.W."/>
            <person name="Kovalchuk A."/>
            <person name="Martin J.F."/>
            <person name="Nierman W.C."/>
            <person name="Nijland J.G."/>
            <person name="Pronk J.T."/>
            <person name="Roubos J.A."/>
            <person name="van der Klei I.J."/>
            <person name="van Peij N.N.M.E."/>
            <person name="Veenhuis M."/>
            <person name="von Doehren H."/>
            <person name="Wagner C."/>
            <person name="Wortman J.R."/>
            <person name="Bovenberg R.A.L."/>
        </authorList>
    </citation>
    <scope>NUCLEOTIDE SEQUENCE [LARGE SCALE GENOMIC DNA]</scope>
    <source>
        <strain evidence="3">ATCC 28089 / DSM 1075 / NRRL 1951 / Wisconsin 54-1255</strain>
    </source>
</reference>
<organism evidence="2 3">
    <name type="scientific">Penicillium rubens (strain ATCC 28089 / DSM 1075 / NRRL 1951 / Wisconsin 54-1255)</name>
    <name type="common">Penicillium chrysogenum</name>
    <dbReference type="NCBI Taxonomy" id="500485"/>
    <lineage>
        <taxon>Eukaryota</taxon>
        <taxon>Fungi</taxon>
        <taxon>Dikarya</taxon>
        <taxon>Ascomycota</taxon>
        <taxon>Pezizomycotina</taxon>
        <taxon>Eurotiomycetes</taxon>
        <taxon>Eurotiomycetidae</taxon>
        <taxon>Eurotiales</taxon>
        <taxon>Aspergillaceae</taxon>
        <taxon>Penicillium</taxon>
        <taxon>Penicillium chrysogenum species complex</taxon>
    </lineage>
</organism>